<dbReference type="InterPro" id="IPR021298">
    <property type="entry name" value="CFAP298"/>
</dbReference>
<reference evidence="4" key="1">
    <citation type="journal article" date="2023" name="Commun. Biol.">
        <title>Genome analysis of Parmales, the sister group of diatoms, reveals the evolutionary specialization of diatoms from phago-mixotrophs to photoautotrophs.</title>
        <authorList>
            <person name="Ban H."/>
            <person name="Sato S."/>
            <person name="Yoshikawa S."/>
            <person name="Yamada K."/>
            <person name="Nakamura Y."/>
            <person name="Ichinomiya M."/>
            <person name="Sato N."/>
            <person name="Blanc-Mathieu R."/>
            <person name="Endo H."/>
            <person name="Kuwata A."/>
            <person name="Ogata H."/>
        </authorList>
    </citation>
    <scope>NUCLEOTIDE SEQUENCE [LARGE SCALE GENOMIC DNA]</scope>
</reference>
<dbReference type="EMBL" id="BRYA01000310">
    <property type="protein sequence ID" value="GMI46687.1"/>
    <property type="molecule type" value="Genomic_DNA"/>
</dbReference>
<dbReference type="OrthoDB" id="276065at2759"/>
<dbReference type="PANTHER" id="PTHR13238">
    <property type="entry name" value="PROTEIN C21ORF59"/>
    <property type="match status" value="1"/>
</dbReference>
<evidence type="ECO:0000256" key="1">
    <source>
        <dbReference type="ARBA" id="ARBA00009619"/>
    </source>
</evidence>
<evidence type="ECO:0000313" key="4">
    <source>
        <dbReference type="Proteomes" id="UP001165065"/>
    </source>
</evidence>
<accession>A0A9W7GJ87</accession>
<keyword evidence="4" id="KW-1185">Reference proteome</keyword>
<name>A0A9W7GJ87_9STRA</name>
<comment type="similarity">
    <text evidence="1">Belongs to the CFAP298 family.</text>
</comment>
<protein>
    <submittedName>
        <fullName evidence="3">Uncharacterized protein</fullName>
    </submittedName>
</protein>
<gene>
    <name evidence="3" type="ORF">TrCOL_g1635</name>
</gene>
<organism evidence="3 4">
    <name type="scientific">Triparma columacea</name>
    <dbReference type="NCBI Taxonomy" id="722753"/>
    <lineage>
        <taxon>Eukaryota</taxon>
        <taxon>Sar</taxon>
        <taxon>Stramenopiles</taxon>
        <taxon>Ochrophyta</taxon>
        <taxon>Bolidophyceae</taxon>
        <taxon>Parmales</taxon>
        <taxon>Triparmaceae</taxon>
        <taxon>Triparma</taxon>
    </lineage>
</organism>
<evidence type="ECO:0000313" key="3">
    <source>
        <dbReference type="EMBL" id="GMI46687.1"/>
    </source>
</evidence>
<proteinExistence type="inferred from homology"/>
<dbReference type="Pfam" id="PF11069">
    <property type="entry name" value="CFAP298"/>
    <property type="match status" value="1"/>
</dbReference>
<evidence type="ECO:0000256" key="2">
    <source>
        <dbReference type="SAM" id="MobiDB-lite"/>
    </source>
</evidence>
<sequence>MVILSIKKNDGDGFLYETTTASTNDDLISELCEIWNARLRVRILAPGLRELGKYGPMKKVEEQGLDEVKEKYEGAELMKNEYYQADPSGLRTGNGPGPELAATLERVATDAETYCDKSQVQKRINLSLSEINDKIANMRGAVMMSYPMGLPEWDTIKLAMDSVDGLEGTGVAAEIMQAESAQLWCAGKEFIRGQLVSDRLGKNEKTKVIAKLTKSGSGPPAREPAVNEEERKAMMAHYFKKQEEMKKLAESNDDDYLASPWADSSNMKRSLQGVGNIRAPGLR</sequence>
<dbReference type="AlphaFoldDB" id="A0A9W7GJ87"/>
<comment type="caution">
    <text evidence="3">The sequence shown here is derived from an EMBL/GenBank/DDBJ whole genome shotgun (WGS) entry which is preliminary data.</text>
</comment>
<feature type="region of interest" description="Disordered" evidence="2">
    <location>
        <begin position="249"/>
        <end position="283"/>
    </location>
</feature>
<dbReference type="PANTHER" id="PTHR13238:SF0">
    <property type="entry name" value="CILIA- AND FLAGELLA-ASSOCIATED PROTEIN 298"/>
    <property type="match status" value="1"/>
</dbReference>
<dbReference type="GO" id="GO:0003352">
    <property type="term" value="P:regulation of cilium movement"/>
    <property type="evidence" value="ECO:0007669"/>
    <property type="project" value="InterPro"/>
</dbReference>
<dbReference type="Proteomes" id="UP001165065">
    <property type="component" value="Unassembled WGS sequence"/>
</dbReference>